<gene>
    <name evidence="2" type="ORF">HGQ98_13315</name>
</gene>
<reference evidence="2 3" key="1">
    <citation type="submission" date="2020-04" db="EMBL/GenBank/DDBJ databases">
        <title>Achromobacter ruhlandii genome sequencing and assembly.</title>
        <authorList>
            <person name="Martins R.C.R."/>
            <person name="Perdigao-Neto L.V."/>
            <person name="Levin A.S.S."/>
            <person name="Costa S.F."/>
        </authorList>
    </citation>
    <scope>NUCLEOTIDE SEQUENCE [LARGE SCALE GENOMIC DNA]</scope>
    <source>
        <strain evidence="2 3">9035ralo</strain>
    </source>
</reference>
<sequence>MGGSAQVVRSGFGRAGSTFSLYRWQIAAGLAVVLLPSLFAFVMRHNHTFIYEDRMAGPDPRIQALCTGGVPVPHQPL</sequence>
<evidence type="ECO:0000313" key="2">
    <source>
        <dbReference type="EMBL" id="NMU90759.1"/>
    </source>
</evidence>
<dbReference type="AlphaFoldDB" id="A0A848NBD3"/>
<keyword evidence="1" id="KW-0472">Membrane</keyword>
<comment type="caution">
    <text evidence="2">The sequence shown here is derived from an EMBL/GenBank/DDBJ whole genome shotgun (WGS) entry which is preliminary data.</text>
</comment>
<dbReference type="EMBL" id="JABBZE010000132">
    <property type="protein sequence ID" value="NMU90759.1"/>
    <property type="molecule type" value="Genomic_DNA"/>
</dbReference>
<accession>A0A848NBD3</accession>
<proteinExistence type="predicted"/>
<feature type="non-terminal residue" evidence="2">
    <location>
        <position position="77"/>
    </location>
</feature>
<keyword evidence="1" id="KW-0812">Transmembrane</keyword>
<keyword evidence="1" id="KW-1133">Transmembrane helix</keyword>
<feature type="transmembrane region" description="Helical" evidence="1">
    <location>
        <begin position="22"/>
        <end position="42"/>
    </location>
</feature>
<evidence type="ECO:0000313" key="3">
    <source>
        <dbReference type="Proteomes" id="UP000542405"/>
    </source>
</evidence>
<organism evidence="2 3">
    <name type="scientific">Achromobacter ruhlandii</name>
    <dbReference type="NCBI Taxonomy" id="72557"/>
    <lineage>
        <taxon>Bacteria</taxon>
        <taxon>Pseudomonadati</taxon>
        <taxon>Pseudomonadota</taxon>
        <taxon>Betaproteobacteria</taxon>
        <taxon>Burkholderiales</taxon>
        <taxon>Alcaligenaceae</taxon>
        <taxon>Achromobacter</taxon>
    </lineage>
</organism>
<protein>
    <submittedName>
        <fullName evidence="2">M15 family peptidase</fullName>
    </submittedName>
</protein>
<dbReference type="Proteomes" id="UP000542405">
    <property type="component" value="Unassembled WGS sequence"/>
</dbReference>
<name>A0A848NBD3_9BURK</name>
<evidence type="ECO:0000256" key="1">
    <source>
        <dbReference type="SAM" id="Phobius"/>
    </source>
</evidence>